<keyword evidence="3" id="KW-1185">Reference proteome</keyword>
<dbReference type="Pfam" id="PF16036">
    <property type="entry name" value="Chalcone_3"/>
    <property type="match status" value="1"/>
</dbReference>
<comment type="caution">
    <text evidence="2">The sequence shown here is derived from an EMBL/GenBank/DDBJ whole genome shotgun (WGS) entry which is preliminary data.</text>
</comment>
<proteinExistence type="predicted"/>
<dbReference type="EMBL" id="JADFUA010000004">
    <property type="protein sequence ID" value="MBE9609327.1"/>
    <property type="molecule type" value="Genomic_DNA"/>
</dbReference>
<sequence length="173" mass="19723">MTRFVLILFGCMAIHAGVLAEAPRWLQDKLPQAQLVGKGEMRWLALRIYDARLYAPQGRLSPNQPYALQLIYRREIERDDIVSTSVDEIRRLFGPVPALAQWEDAMRRVFVDVKDGDELTGVYQPGGPARFYQQGRLLGEIADPEFGRAFFAIWLDPRTREPGLRRALLGQPA</sequence>
<dbReference type="Proteomes" id="UP000604481">
    <property type="component" value="Unassembled WGS sequence"/>
</dbReference>
<dbReference type="AlphaFoldDB" id="A0A8J7FKE8"/>
<gene>
    <name evidence="2" type="ORF">INR99_08190</name>
</gene>
<feature type="domain" description="Chalcone isomerase" evidence="1">
    <location>
        <begin position="34"/>
        <end position="170"/>
    </location>
</feature>
<reference evidence="2 3" key="1">
    <citation type="submission" date="2020-10" db="EMBL/GenBank/DDBJ databases">
        <title>The genome sequence of Chitinilyticum litopenaei 4Y14.</title>
        <authorList>
            <person name="Liu Y."/>
        </authorList>
    </citation>
    <scope>NUCLEOTIDE SEQUENCE [LARGE SCALE GENOMIC DNA]</scope>
    <source>
        <strain evidence="2 3">4Y14</strain>
    </source>
</reference>
<protein>
    <submittedName>
        <fullName evidence="2">Chalcone isomerase family protein</fullName>
    </submittedName>
</protein>
<dbReference type="InterPro" id="IPR016087">
    <property type="entry name" value="Chalcone_isomerase"/>
</dbReference>
<accession>A0A8J7FKE8</accession>
<keyword evidence="2" id="KW-0413">Isomerase</keyword>
<evidence type="ECO:0000259" key="1">
    <source>
        <dbReference type="Pfam" id="PF16036"/>
    </source>
</evidence>
<organism evidence="2 3">
    <name type="scientific">Chitinilyticum piscinae</name>
    <dbReference type="NCBI Taxonomy" id="2866724"/>
    <lineage>
        <taxon>Bacteria</taxon>
        <taxon>Pseudomonadati</taxon>
        <taxon>Pseudomonadota</taxon>
        <taxon>Betaproteobacteria</taxon>
        <taxon>Neisseriales</taxon>
        <taxon>Chitinibacteraceae</taxon>
        <taxon>Chitinilyticum</taxon>
    </lineage>
</organism>
<evidence type="ECO:0000313" key="2">
    <source>
        <dbReference type="EMBL" id="MBE9609327.1"/>
    </source>
</evidence>
<evidence type="ECO:0000313" key="3">
    <source>
        <dbReference type="Proteomes" id="UP000604481"/>
    </source>
</evidence>
<dbReference type="GO" id="GO:0016853">
    <property type="term" value="F:isomerase activity"/>
    <property type="evidence" value="ECO:0007669"/>
    <property type="project" value="UniProtKB-KW"/>
</dbReference>
<name>A0A8J7FKE8_9NEIS</name>